<gene>
    <name evidence="2" type="ORF">pdam_00013215</name>
</gene>
<keyword evidence="3" id="KW-1185">Reference proteome</keyword>
<dbReference type="AlphaFoldDB" id="A0A3M6UAY4"/>
<comment type="caution">
    <text evidence="2">The sequence shown here is derived from an EMBL/GenBank/DDBJ whole genome shotgun (WGS) entry which is preliminary data.</text>
</comment>
<feature type="region of interest" description="Disordered" evidence="1">
    <location>
        <begin position="1"/>
        <end position="42"/>
    </location>
</feature>
<dbReference type="EMBL" id="RCHS01001908">
    <property type="protein sequence ID" value="RMX50699.1"/>
    <property type="molecule type" value="Genomic_DNA"/>
</dbReference>
<feature type="compositionally biased region" description="Polar residues" evidence="1">
    <location>
        <begin position="21"/>
        <end position="37"/>
    </location>
</feature>
<evidence type="ECO:0000313" key="2">
    <source>
        <dbReference type="EMBL" id="RMX50699.1"/>
    </source>
</evidence>
<sequence>MADFGDTDPLFEHDDDDNEDVGNTTTPFKPDFNSNPGLSGEDIPIKTMNRGQEKASETAETYFIEGDTSYSRVITSVASKDVWLGQEDISLVY</sequence>
<proteinExistence type="predicted"/>
<organism evidence="2 3">
    <name type="scientific">Pocillopora damicornis</name>
    <name type="common">Cauliflower coral</name>
    <name type="synonym">Millepora damicornis</name>
    <dbReference type="NCBI Taxonomy" id="46731"/>
    <lineage>
        <taxon>Eukaryota</taxon>
        <taxon>Metazoa</taxon>
        <taxon>Cnidaria</taxon>
        <taxon>Anthozoa</taxon>
        <taxon>Hexacorallia</taxon>
        <taxon>Scleractinia</taxon>
        <taxon>Astrocoeniina</taxon>
        <taxon>Pocilloporidae</taxon>
        <taxon>Pocillopora</taxon>
    </lineage>
</organism>
<reference evidence="2 3" key="1">
    <citation type="journal article" date="2018" name="Sci. Rep.">
        <title>Comparative analysis of the Pocillopora damicornis genome highlights role of immune system in coral evolution.</title>
        <authorList>
            <person name="Cunning R."/>
            <person name="Bay R.A."/>
            <person name="Gillette P."/>
            <person name="Baker A.C."/>
            <person name="Traylor-Knowles N."/>
        </authorList>
    </citation>
    <scope>NUCLEOTIDE SEQUENCE [LARGE SCALE GENOMIC DNA]</scope>
    <source>
        <strain evidence="2">RSMAS</strain>
        <tissue evidence="2">Whole animal</tissue>
    </source>
</reference>
<protein>
    <submittedName>
        <fullName evidence="2">Uncharacterized protein</fullName>
    </submittedName>
</protein>
<accession>A0A3M6UAY4</accession>
<name>A0A3M6UAY4_POCDA</name>
<evidence type="ECO:0000313" key="3">
    <source>
        <dbReference type="Proteomes" id="UP000275408"/>
    </source>
</evidence>
<dbReference type="Proteomes" id="UP000275408">
    <property type="component" value="Unassembled WGS sequence"/>
</dbReference>
<evidence type="ECO:0000256" key="1">
    <source>
        <dbReference type="SAM" id="MobiDB-lite"/>
    </source>
</evidence>